<evidence type="ECO:0000313" key="6">
    <source>
        <dbReference type="EMBL" id="RBL89408.1"/>
    </source>
</evidence>
<keyword evidence="7" id="KW-1185">Reference proteome</keyword>
<dbReference type="InterPro" id="IPR050301">
    <property type="entry name" value="NTE"/>
</dbReference>
<reference evidence="6 7" key="1">
    <citation type="submission" date="2018-05" db="EMBL/GenBank/DDBJ databases">
        <title>Chitinophaga sp. K3CV102501T nov., isolated from isolated from a monsoon evergreen broad-leaved forest soil.</title>
        <authorList>
            <person name="Lv Y."/>
        </authorList>
    </citation>
    <scope>NUCLEOTIDE SEQUENCE [LARGE SCALE GENOMIC DNA]</scope>
    <source>
        <strain evidence="6 7">GDMCC 1.1325</strain>
    </source>
</reference>
<evidence type="ECO:0000256" key="3">
    <source>
        <dbReference type="ARBA" id="ARBA00023098"/>
    </source>
</evidence>
<dbReference type="Gene3D" id="2.40.160.50">
    <property type="entry name" value="membrane protein fhac: a member of the omp85/tpsb transporter family"/>
    <property type="match status" value="1"/>
</dbReference>
<dbReference type="Proteomes" id="UP000253410">
    <property type="component" value="Unassembled WGS sequence"/>
</dbReference>
<comment type="caution">
    <text evidence="6">The sequence shown here is derived from an EMBL/GenBank/DDBJ whole genome shotgun (WGS) entry which is preliminary data.</text>
</comment>
<keyword evidence="2 4" id="KW-0442">Lipid degradation</keyword>
<dbReference type="PROSITE" id="PS51635">
    <property type="entry name" value="PNPLA"/>
    <property type="match status" value="1"/>
</dbReference>
<feature type="short sequence motif" description="GXSXG" evidence="4">
    <location>
        <begin position="72"/>
        <end position="76"/>
    </location>
</feature>
<dbReference type="RefSeq" id="WP_113618153.1">
    <property type="nucleotide sequence ID" value="NZ_QFFJ01000002.1"/>
</dbReference>
<organism evidence="6 7">
    <name type="scientific">Chitinophaga flava</name>
    <dbReference type="NCBI Taxonomy" id="2259036"/>
    <lineage>
        <taxon>Bacteria</taxon>
        <taxon>Pseudomonadati</taxon>
        <taxon>Bacteroidota</taxon>
        <taxon>Chitinophagia</taxon>
        <taxon>Chitinophagales</taxon>
        <taxon>Chitinophagaceae</taxon>
        <taxon>Chitinophaga</taxon>
    </lineage>
</organism>
<dbReference type="Gene3D" id="3.40.1090.10">
    <property type="entry name" value="Cytosolic phospholipase A2 catalytic domain"/>
    <property type="match status" value="2"/>
</dbReference>
<dbReference type="InterPro" id="IPR002641">
    <property type="entry name" value="PNPLA_dom"/>
</dbReference>
<feature type="domain" description="PNPLA" evidence="5">
    <location>
        <begin position="41"/>
        <end position="231"/>
    </location>
</feature>
<dbReference type="GO" id="GO:0016787">
    <property type="term" value="F:hydrolase activity"/>
    <property type="evidence" value="ECO:0007669"/>
    <property type="project" value="UniProtKB-UniRule"/>
</dbReference>
<feature type="active site" description="Nucleophile" evidence="4">
    <location>
        <position position="74"/>
    </location>
</feature>
<gene>
    <name evidence="6" type="ORF">DF182_23095</name>
</gene>
<dbReference type="InterPro" id="IPR016035">
    <property type="entry name" value="Acyl_Trfase/lysoPLipase"/>
</dbReference>
<dbReference type="GO" id="GO:0016042">
    <property type="term" value="P:lipid catabolic process"/>
    <property type="evidence" value="ECO:0007669"/>
    <property type="project" value="UniProtKB-UniRule"/>
</dbReference>
<keyword evidence="3 4" id="KW-0443">Lipid metabolism</keyword>
<dbReference type="AlphaFoldDB" id="A0A365XTG4"/>
<dbReference type="PANTHER" id="PTHR14226:SF76">
    <property type="entry name" value="NTE FAMILY PROTEIN RSSA"/>
    <property type="match status" value="1"/>
</dbReference>
<dbReference type="SUPFAM" id="SSF52151">
    <property type="entry name" value="FabD/lysophospholipase-like"/>
    <property type="match status" value="1"/>
</dbReference>
<dbReference type="PANTHER" id="PTHR14226">
    <property type="entry name" value="NEUROPATHY TARGET ESTERASE/SWISS CHEESE D.MELANOGASTER"/>
    <property type="match status" value="1"/>
</dbReference>
<proteinExistence type="predicted"/>
<dbReference type="InterPro" id="IPR043864">
    <property type="entry name" value="Omp85-like_dom"/>
</dbReference>
<accession>A0A365XTG4</accession>
<dbReference type="Gene3D" id="3.10.20.310">
    <property type="entry name" value="membrane protein fhac"/>
    <property type="match status" value="1"/>
</dbReference>
<dbReference type="OrthoDB" id="9770965at2"/>
<evidence type="ECO:0000313" key="7">
    <source>
        <dbReference type="Proteomes" id="UP000253410"/>
    </source>
</evidence>
<evidence type="ECO:0000256" key="2">
    <source>
        <dbReference type="ARBA" id="ARBA00022963"/>
    </source>
</evidence>
<evidence type="ECO:0000256" key="1">
    <source>
        <dbReference type="ARBA" id="ARBA00022801"/>
    </source>
</evidence>
<dbReference type="CDD" id="cd07205">
    <property type="entry name" value="Pat_PNPLA6_PNPLA7_NTE1_like"/>
    <property type="match status" value="1"/>
</dbReference>
<name>A0A365XTG4_9BACT</name>
<feature type="short sequence motif" description="DGA/G" evidence="4">
    <location>
        <begin position="218"/>
        <end position="220"/>
    </location>
</feature>
<dbReference type="EMBL" id="QFFJ01000002">
    <property type="protein sequence ID" value="RBL89408.1"/>
    <property type="molecule type" value="Genomic_DNA"/>
</dbReference>
<dbReference type="Pfam" id="PF19143">
    <property type="entry name" value="Omp85_2"/>
    <property type="match status" value="1"/>
</dbReference>
<dbReference type="Pfam" id="PF01734">
    <property type="entry name" value="Patatin"/>
    <property type="match status" value="1"/>
</dbReference>
<sequence>MNQGPLSYFSRLIFLLILSQLIFPPGLQAQHAGAVRPKIGLTLSGGGAKGLAHIGILEAIDSAGLRIDYLTGTSMGSIVGALYAMGYSADSIEAVARRIDWNSLFTNQPVLTDVSYEEKNEYNKYIIEIPFEYGKPKLASGVISGEALWLELARLSWPVKDKKDFSQFNIPFKCIATDVATGQIVTLDSGEIVTSMRASMAIPSIFTAVKIGDRKLVDGGVVRNFPVITAKEMGADIVIGSNVSGGLRKADQLVTPFDILYQLGFYKDAIDFEKARKECDIYIPIHKELENYSAAAFGSVDSIIEIGKRKGREMYPVFKHLADSLNALQPEGPFVANRLPFAADVELSSIHVSGLVHSEENFFLQRLHLKPDGCYSNSQLREAIRRVYGTRFYKLITYNLQPEGYGKFRMDITAEENPLTYVKFALNYNTLTGASAILNLTQRNFIIPNSRSFVSVAISENPRLAAEYFKYLGRSRSFGFGLGAHYENTGLTFYNEDLSKLQPFRNKYANVDINLQYSLGSTMAFGAGSRWEYIKYKPQFSPFVEVRGSTNQLNTYAFFGINSLNQKVYPTKGFLLNIEGGYIYNQHSGINVSNDGVPLNLDSAGIRFNDYQRLLVTAKYYIPLGHKSALEFDGNLGWNFNYHESVVSGFVVGGMNNVIRNQIPLIGLFEGEVISPKVAAVQTAWQYEVIKNIYAMPRIGVALYGRDVLDKGDKYKMLSGYGLGAGYSSRLGPIEATMMYSDQSGKLKFYVNMGFNF</sequence>
<evidence type="ECO:0000259" key="5">
    <source>
        <dbReference type="PROSITE" id="PS51635"/>
    </source>
</evidence>
<feature type="active site" description="Proton acceptor" evidence="4">
    <location>
        <position position="218"/>
    </location>
</feature>
<protein>
    <recommendedName>
        <fullName evidence="5">PNPLA domain-containing protein</fullName>
    </recommendedName>
</protein>
<feature type="short sequence motif" description="GXGXXG" evidence="4">
    <location>
        <begin position="45"/>
        <end position="50"/>
    </location>
</feature>
<evidence type="ECO:0000256" key="4">
    <source>
        <dbReference type="PROSITE-ProRule" id="PRU01161"/>
    </source>
</evidence>
<keyword evidence="1 4" id="KW-0378">Hydrolase</keyword>